<reference evidence="1" key="1">
    <citation type="journal article" date="2023" name="Insect Mol. Biol.">
        <title>Genome sequencing provides insights into the evolution of gene families encoding plant cell wall-degrading enzymes in longhorned beetles.</title>
        <authorList>
            <person name="Shin N.R."/>
            <person name="Okamura Y."/>
            <person name="Kirsch R."/>
            <person name="Pauchet Y."/>
        </authorList>
    </citation>
    <scope>NUCLEOTIDE SEQUENCE</scope>
    <source>
        <strain evidence="1">AMC_N1</strain>
    </source>
</reference>
<organism evidence="1 2">
    <name type="scientific">Aromia moschata</name>
    <dbReference type="NCBI Taxonomy" id="1265417"/>
    <lineage>
        <taxon>Eukaryota</taxon>
        <taxon>Metazoa</taxon>
        <taxon>Ecdysozoa</taxon>
        <taxon>Arthropoda</taxon>
        <taxon>Hexapoda</taxon>
        <taxon>Insecta</taxon>
        <taxon>Pterygota</taxon>
        <taxon>Neoptera</taxon>
        <taxon>Endopterygota</taxon>
        <taxon>Coleoptera</taxon>
        <taxon>Polyphaga</taxon>
        <taxon>Cucujiformia</taxon>
        <taxon>Chrysomeloidea</taxon>
        <taxon>Cerambycidae</taxon>
        <taxon>Cerambycinae</taxon>
        <taxon>Callichromatini</taxon>
        <taxon>Aromia</taxon>
    </lineage>
</organism>
<proteinExistence type="predicted"/>
<sequence length="81" mass="8897">MDPVVSQFAELIAQGKKLFRDDIKSNPLGWTKENIVNSRIPTVFQAAAYRYPVFQVAAAQPGAAGAGATATRNRFRIYLVI</sequence>
<evidence type="ECO:0000313" key="2">
    <source>
        <dbReference type="Proteomes" id="UP001162162"/>
    </source>
</evidence>
<comment type="caution">
    <text evidence="1">The sequence shown here is derived from an EMBL/GenBank/DDBJ whole genome shotgun (WGS) entry which is preliminary data.</text>
</comment>
<evidence type="ECO:0000313" key="1">
    <source>
        <dbReference type="EMBL" id="KAJ8935805.1"/>
    </source>
</evidence>
<gene>
    <name evidence="1" type="ORF">NQ318_023358</name>
</gene>
<name>A0AAV8XCQ8_9CUCU</name>
<dbReference type="Proteomes" id="UP001162162">
    <property type="component" value="Unassembled WGS sequence"/>
</dbReference>
<dbReference type="AlphaFoldDB" id="A0AAV8XCQ8"/>
<keyword evidence="2" id="KW-1185">Reference proteome</keyword>
<accession>A0AAV8XCQ8</accession>
<dbReference type="EMBL" id="JAPWTK010000832">
    <property type="protein sequence ID" value="KAJ8935805.1"/>
    <property type="molecule type" value="Genomic_DNA"/>
</dbReference>
<protein>
    <submittedName>
        <fullName evidence="1">Uncharacterized protein</fullName>
    </submittedName>
</protein>